<reference evidence="1" key="1">
    <citation type="submission" date="2021-06" db="EMBL/GenBank/DDBJ databases">
        <authorList>
            <person name="Kallberg Y."/>
            <person name="Tangrot J."/>
            <person name="Rosling A."/>
        </authorList>
    </citation>
    <scope>NUCLEOTIDE SEQUENCE</scope>
    <source>
        <strain evidence="1">CL356</strain>
    </source>
</reference>
<evidence type="ECO:0000313" key="2">
    <source>
        <dbReference type="Proteomes" id="UP000789525"/>
    </source>
</evidence>
<comment type="caution">
    <text evidence="1">The sequence shown here is derived from an EMBL/GenBank/DDBJ whole genome shotgun (WGS) entry which is preliminary data.</text>
</comment>
<sequence>GGEPQAWYASSETTDWEKHAITYFLSALAKSSPGKASLADFSQGALAISCSIIFSIRLSGYRRTREPKA</sequence>
<dbReference type="Proteomes" id="UP000789525">
    <property type="component" value="Unassembled WGS sequence"/>
</dbReference>
<accession>A0ACA9PEP8</accession>
<protein>
    <submittedName>
        <fullName evidence="1">13099_t:CDS:1</fullName>
    </submittedName>
</protein>
<keyword evidence="2" id="KW-1185">Reference proteome</keyword>
<dbReference type="EMBL" id="CAJVPT010033432">
    <property type="protein sequence ID" value="CAG8704733.1"/>
    <property type="molecule type" value="Genomic_DNA"/>
</dbReference>
<evidence type="ECO:0000313" key="1">
    <source>
        <dbReference type="EMBL" id="CAG8704733.1"/>
    </source>
</evidence>
<gene>
    <name evidence="1" type="ORF">ACOLOM_LOCUS10400</name>
</gene>
<feature type="non-terminal residue" evidence="1">
    <location>
        <position position="1"/>
    </location>
</feature>
<organism evidence="1 2">
    <name type="scientific">Acaulospora colombiana</name>
    <dbReference type="NCBI Taxonomy" id="27376"/>
    <lineage>
        <taxon>Eukaryota</taxon>
        <taxon>Fungi</taxon>
        <taxon>Fungi incertae sedis</taxon>
        <taxon>Mucoromycota</taxon>
        <taxon>Glomeromycotina</taxon>
        <taxon>Glomeromycetes</taxon>
        <taxon>Diversisporales</taxon>
        <taxon>Acaulosporaceae</taxon>
        <taxon>Acaulospora</taxon>
    </lineage>
</organism>
<name>A0ACA9PEP8_9GLOM</name>
<proteinExistence type="predicted"/>